<sequence length="476" mass="54212">MAAKMLYDSILARSFSKHEQKKLGYGALCSCLLTAFSFCILLKPHLGVPLQVLNLRILTKGSSIKMVMINNGMEINTQELHEVADIVTKKAKPICSLMDRTDFCDIDKNVRIHGESSSVFFASTDMNVISEGKTTWKIKPYARKDDEIAMSKTREWSIKAVKNPQKLPQCTKNHSVPAILFSNGGYAGNHFHDFTDVIIPLFITARKFNGEVQFLITDKESWWVFKYKAILSKLSSYDIISIDKETQIHCFPQAIVGLKRDPNELRINPKKHSYSMKDFKEFLRSSYSLKRAIAIENKGGRGRQKKQKPQLLIVTRSKSRCFTNTVEISKMAKKLGFKVLVVEPDINLKKVAEIVNSCDVMMGVHGAGLTNIVFLPEKAVFIQIVPFGGGDWVSSNFFGEPSKDMNLKYLEYKMSLEESTLIQQYPKEDVVLRDPKTIEKQGWSTFKSIYFDNQNVNLDINRFRPTLLKALELLHQ</sequence>
<proteinExistence type="predicted"/>
<evidence type="ECO:0000259" key="5">
    <source>
        <dbReference type="Pfam" id="PF04577"/>
    </source>
</evidence>
<evidence type="ECO:0000256" key="1">
    <source>
        <dbReference type="ARBA" id="ARBA00004323"/>
    </source>
</evidence>
<keyword evidence="7" id="KW-1185">Reference proteome</keyword>
<evidence type="ECO:0000313" key="7">
    <source>
        <dbReference type="Proteomes" id="UP001642487"/>
    </source>
</evidence>
<protein>
    <recommendedName>
        <fullName evidence="5">Glycosyltransferase 61 catalytic domain-containing protein</fullName>
    </recommendedName>
</protein>
<feature type="domain" description="Glycosyltransferase 61 catalytic" evidence="5">
    <location>
        <begin position="294"/>
        <end position="382"/>
    </location>
</feature>
<reference evidence="6 7" key="1">
    <citation type="submission" date="2024-03" db="EMBL/GenBank/DDBJ databases">
        <authorList>
            <person name="Gkanogiannis A."/>
            <person name="Becerra Lopez-Lavalle L."/>
        </authorList>
    </citation>
    <scope>NUCLEOTIDE SEQUENCE [LARGE SCALE GENOMIC DNA]</scope>
</reference>
<comment type="subcellular location">
    <subcellularLocation>
        <location evidence="1">Golgi apparatus membrane</location>
        <topology evidence="1">Single-pass type II membrane protein</topology>
    </subcellularLocation>
</comment>
<name>A0ABP0XWP0_9ROSI</name>
<keyword evidence="4" id="KW-0325">Glycoprotein</keyword>
<dbReference type="InterPro" id="IPR007657">
    <property type="entry name" value="Glycosyltransferase_61"/>
</dbReference>
<keyword evidence="3" id="KW-0808">Transferase</keyword>
<evidence type="ECO:0000256" key="2">
    <source>
        <dbReference type="ARBA" id="ARBA00022676"/>
    </source>
</evidence>
<dbReference type="InterPro" id="IPR049625">
    <property type="entry name" value="Glyco_transf_61_cat"/>
</dbReference>
<dbReference type="Pfam" id="PF04577">
    <property type="entry name" value="Glyco_transf_61"/>
    <property type="match status" value="1"/>
</dbReference>
<accession>A0ABP0XWP0</accession>
<evidence type="ECO:0000256" key="3">
    <source>
        <dbReference type="ARBA" id="ARBA00022679"/>
    </source>
</evidence>
<dbReference type="PANTHER" id="PTHR20961">
    <property type="entry name" value="GLYCOSYLTRANSFERASE"/>
    <property type="match status" value="1"/>
</dbReference>
<gene>
    <name evidence="6" type="ORF">CITCOLO1_LOCUS3810</name>
</gene>
<dbReference type="EMBL" id="OZ021744">
    <property type="protein sequence ID" value="CAK9312132.1"/>
    <property type="molecule type" value="Genomic_DNA"/>
</dbReference>
<dbReference type="Proteomes" id="UP001642487">
    <property type="component" value="Chromosome 10"/>
</dbReference>
<dbReference type="PANTHER" id="PTHR20961:SF5">
    <property type="entry name" value="GLYCOSYLTRANSFERASE-RELATED"/>
    <property type="match status" value="1"/>
</dbReference>
<organism evidence="6 7">
    <name type="scientific">Citrullus colocynthis</name>
    <name type="common">colocynth</name>
    <dbReference type="NCBI Taxonomy" id="252529"/>
    <lineage>
        <taxon>Eukaryota</taxon>
        <taxon>Viridiplantae</taxon>
        <taxon>Streptophyta</taxon>
        <taxon>Embryophyta</taxon>
        <taxon>Tracheophyta</taxon>
        <taxon>Spermatophyta</taxon>
        <taxon>Magnoliopsida</taxon>
        <taxon>eudicotyledons</taxon>
        <taxon>Gunneridae</taxon>
        <taxon>Pentapetalae</taxon>
        <taxon>rosids</taxon>
        <taxon>fabids</taxon>
        <taxon>Cucurbitales</taxon>
        <taxon>Cucurbitaceae</taxon>
        <taxon>Benincaseae</taxon>
        <taxon>Citrullus</taxon>
    </lineage>
</organism>
<keyword evidence="2" id="KW-0328">Glycosyltransferase</keyword>
<evidence type="ECO:0000313" key="6">
    <source>
        <dbReference type="EMBL" id="CAK9312132.1"/>
    </source>
</evidence>
<evidence type="ECO:0000256" key="4">
    <source>
        <dbReference type="ARBA" id="ARBA00023180"/>
    </source>
</evidence>